<dbReference type="EMBL" id="NXLZ01000018">
    <property type="protein sequence ID" value="TKX28562.1"/>
    <property type="molecule type" value="Genomic_DNA"/>
</dbReference>
<dbReference type="OrthoDB" id="5328491at2"/>
<keyword evidence="1" id="KW-0472">Membrane</keyword>
<evidence type="ECO:0000313" key="2">
    <source>
        <dbReference type="EMBL" id="TKX28562.1"/>
    </source>
</evidence>
<feature type="transmembrane region" description="Helical" evidence="1">
    <location>
        <begin position="79"/>
        <end position="96"/>
    </location>
</feature>
<keyword evidence="1" id="KW-1133">Transmembrane helix</keyword>
<dbReference type="Proteomes" id="UP000308838">
    <property type="component" value="Unassembled WGS sequence"/>
</dbReference>
<organism evidence="2 3">
    <name type="scientific">Campylobacter estrildidarum</name>
    <dbReference type="NCBI Taxonomy" id="2510189"/>
    <lineage>
        <taxon>Bacteria</taxon>
        <taxon>Pseudomonadati</taxon>
        <taxon>Campylobacterota</taxon>
        <taxon>Epsilonproteobacteria</taxon>
        <taxon>Campylobacterales</taxon>
        <taxon>Campylobacteraceae</taxon>
        <taxon>Campylobacter</taxon>
    </lineage>
</organism>
<feature type="transmembrane region" description="Helical" evidence="1">
    <location>
        <begin position="53"/>
        <end position="72"/>
    </location>
</feature>
<comment type="caution">
    <text evidence="2">The sequence shown here is derived from an EMBL/GenBank/DDBJ whole genome shotgun (WGS) entry which is preliminary data.</text>
</comment>
<name>A0A4V6YB06_9BACT</name>
<accession>A0A4V6YB06</accession>
<gene>
    <name evidence="2" type="ORF">CQA69_08150</name>
</gene>
<keyword evidence="1" id="KW-0812">Transmembrane</keyword>
<protein>
    <recommendedName>
        <fullName evidence="4">TM2 domain-containing protein</fullName>
    </recommendedName>
</protein>
<reference evidence="2 3" key="1">
    <citation type="submission" date="2018-05" db="EMBL/GenBank/DDBJ databases">
        <title>Novel Campyloabacter and Helicobacter Species and Strains.</title>
        <authorList>
            <person name="Mannion A.J."/>
            <person name="Shen Z."/>
            <person name="Fox J.G."/>
        </authorList>
    </citation>
    <scope>NUCLEOTIDE SEQUENCE [LARGE SCALE GENOMIC DNA]</scope>
    <source>
        <strain evidence="3">MIT17-664</strain>
    </source>
</reference>
<evidence type="ECO:0000313" key="3">
    <source>
        <dbReference type="Proteomes" id="UP000308838"/>
    </source>
</evidence>
<feature type="transmembrane region" description="Helical" evidence="1">
    <location>
        <begin position="102"/>
        <end position="124"/>
    </location>
</feature>
<keyword evidence="3" id="KW-1185">Reference proteome</keyword>
<evidence type="ECO:0008006" key="4">
    <source>
        <dbReference type="Google" id="ProtNLM"/>
    </source>
</evidence>
<dbReference type="AlphaFoldDB" id="A0A4V6YB06"/>
<sequence length="140" mass="15955">MDFNNVLFSVQDKLPKDGISAMTLKEKFESLSESKQQEVVSNLPMLGLKSPALVFWVGTFLFGAFGVGRFMIGDMTLGCVRLGLSLVGFICGLFMLESTFFAICYFIFGFANWIWWIVDMFLVGKKLRKQNFDKIFNLMQ</sequence>
<proteinExistence type="predicted"/>
<evidence type="ECO:0000256" key="1">
    <source>
        <dbReference type="SAM" id="Phobius"/>
    </source>
</evidence>
<dbReference type="RefSeq" id="WP_137621282.1">
    <property type="nucleotide sequence ID" value="NZ_NXLZ01000018.1"/>
</dbReference>